<protein>
    <submittedName>
        <fullName evidence="4">Cyclic nucleotide-gated ion channel 10</fullName>
    </submittedName>
</protein>
<keyword evidence="5" id="KW-1185">Reference proteome</keyword>
<evidence type="ECO:0000313" key="4">
    <source>
        <dbReference type="EMBL" id="PHT52487.1"/>
    </source>
</evidence>
<dbReference type="GO" id="GO:0035091">
    <property type="term" value="F:phosphatidylinositol binding"/>
    <property type="evidence" value="ECO:0007669"/>
    <property type="project" value="InterPro"/>
</dbReference>
<dbReference type="InterPro" id="IPR036871">
    <property type="entry name" value="PX_dom_sf"/>
</dbReference>
<reference evidence="5" key="2">
    <citation type="journal article" date="2017" name="J. Anim. Genet.">
        <title>Multiple reference genome sequences of hot pepper reveal the massive evolution of plant disease resistance genes by retroduplication.</title>
        <authorList>
            <person name="Kim S."/>
            <person name="Park J."/>
            <person name="Yeom S.-I."/>
            <person name="Kim Y.-M."/>
            <person name="Seo E."/>
            <person name="Kim K.-T."/>
            <person name="Kim M.-S."/>
            <person name="Lee J.M."/>
            <person name="Cheong K."/>
            <person name="Shin H.-S."/>
            <person name="Kim S.-B."/>
            <person name="Han K."/>
            <person name="Lee J."/>
            <person name="Park M."/>
            <person name="Lee H.-A."/>
            <person name="Lee H.-Y."/>
            <person name="Lee Y."/>
            <person name="Oh S."/>
            <person name="Lee J.H."/>
            <person name="Choi E."/>
            <person name="Choi E."/>
            <person name="Lee S.E."/>
            <person name="Jeon J."/>
            <person name="Kim H."/>
            <person name="Choi G."/>
            <person name="Song H."/>
            <person name="Lee J."/>
            <person name="Lee S.-C."/>
            <person name="Kwon J.-K."/>
            <person name="Lee H.-Y."/>
            <person name="Koo N."/>
            <person name="Hong Y."/>
            <person name="Kim R.W."/>
            <person name="Kang W.-H."/>
            <person name="Huh J.H."/>
            <person name="Kang B.-C."/>
            <person name="Yang T.-J."/>
            <person name="Lee Y.-H."/>
            <person name="Bennetzen J.L."/>
            <person name="Choi D."/>
        </authorList>
    </citation>
    <scope>NUCLEOTIDE SEQUENCE [LARGE SCALE GENOMIC DNA]</scope>
    <source>
        <strain evidence="5">cv. PBC81</strain>
    </source>
</reference>
<dbReference type="SUPFAM" id="SSF64268">
    <property type="entry name" value="PX domain"/>
    <property type="match status" value="1"/>
</dbReference>
<feature type="domain" description="PX" evidence="3">
    <location>
        <begin position="93"/>
        <end position="213"/>
    </location>
</feature>
<comment type="subcellular location">
    <subcellularLocation>
        <location evidence="1">Cytoplasm</location>
    </subcellularLocation>
</comment>
<dbReference type="PANTHER" id="PTHR22999">
    <property type="entry name" value="PX SERINE/THREONINE KINASE PXK"/>
    <property type="match status" value="1"/>
</dbReference>
<dbReference type="OrthoDB" id="1748238at2759"/>
<keyword evidence="2" id="KW-0963">Cytoplasm</keyword>
<dbReference type="PANTHER" id="PTHR22999:SF23">
    <property type="entry name" value="SORTING NEXIN-16"/>
    <property type="match status" value="1"/>
</dbReference>
<organism evidence="4 5">
    <name type="scientific">Capsicum baccatum</name>
    <name type="common">Peruvian pepper</name>
    <dbReference type="NCBI Taxonomy" id="33114"/>
    <lineage>
        <taxon>Eukaryota</taxon>
        <taxon>Viridiplantae</taxon>
        <taxon>Streptophyta</taxon>
        <taxon>Embryophyta</taxon>
        <taxon>Tracheophyta</taxon>
        <taxon>Spermatophyta</taxon>
        <taxon>Magnoliopsida</taxon>
        <taxon>eudicotyledons</taxon>
        <taxon>Gunneridae</taxon>
        <taxon>Pentapetalae</taxon>
        <taxon>asterids</taxon>
        <taxon>lamiids</taxon>
        <taxon>Solanales</taxon>
        <taxon>Solanaceae</taxon>
        <taxon>Solanoideae</taxon>
        <taxon>Capsiceae</taxon>
        <taxon>Capsicum</taxon>
    </lineage>
</organism>
<proteinExistence type="predicted"/>
<dbReference type="Pfam" id="PF00787">
    <property type="entry name" value="PX"/>
    <property type="match status" value="1"/>
</dbReference>
<feature type="non-terminal residue" evidence="4">
    <location>
        <position position="1"/>
    </location>
</feature>
<dbReference type="GO" id="GO:0005768">
    <property type="term" value="C:endosome"/>
    <property type="evidence" value="ECO:0007669"/>
    <property type="project" value="UniProtKB-ARBA"/>
</dbReference>
<dbReference type="PROSITE" id="PS50195">
    <property type="entry name" value="PX"/>
    <property type="match status" value="1"/>
</dbReference>
<dbReference type="Gene3D" id="3.30.1520.10">
    <property type="entry name" value="Phox-like domain"/>
    <property type="match status" value="1"/>
</dbReference>
<comment type="caution">
    <text evidence="4">The sequence shown here is derived from an EMBL/GenBank/DDBJ whole genome shotgun (WGS) entry which is preliminary data.</text>
</comment>
<sequence length="215" mass="25641">VEGFALTSDDLIFVTTQFRRLHSKHLLHTFRFYSQHWRTWAACFIQAAWRRYCRNKLEKSLREEEDILLATLTNEIATLPSLGATIYASKFTANVLRALRRNHPRHLICKEKVFYHHSYKDVYEELLLWKIIFSDENVGRYNNFERLYRHLKDIPTYTLHLPPKRIFSSSTEDAFVHQHCIYLDKYLQDLLTIAFVANQYEVWDFLSASSKGHIP</sequence>
<accession>A0A2G2X4U3</accession>
<name>A0A2G2X4U3_CAPBA</name>
<evidence type="ECO:0000256" key="1">
    <source>
        <dbReference type="ARBA" id="ARBA00004496"/>
    </source>
</evidence>
<evidence type="ECO:0000313" key="5">
    <source>
        <dbReference type="Proteomes" id="UP000224567"/>
    </source>
</evidence>
<dbReference type="GO" id="GO:0016020">
    <property type="term" value="C:membrane"/>
    <property type="evidence" value="ECO:0007669"/>
    <property type="project" value="UniProtKB-ARBA"/>
</dbReference>
<dbReference type="InterPro" id="IPR051837">
    <property type="entry name" value="SortingNexin/PXDomain-PKLike"/>
</dbReference>
<dbReference type="STRING" id="33114.A0A2G2X4U3"/>
<reference evidence="4 5" key="1">
    <citation type="journal article" date="2017" name="Genome Biol.">
        <title>New reference genome sequences of hot pepper reveal the massive evolution of plant disease-resistance genes by retroduplication.</title>
        <authorList>
            <person name="Kim S."/>
            <person name="Park J."/>
            <person name="Yeom S.I."/>
            <person name="Kim Y.M."/>
            <person name="Seo E."/>
            <person name="Kim K.T."/>
            <person name="Kim M.S."/>
            <person name="Lee J.M."/>
            <person name="Cheong K."/>
            <person name="Shin H.S."/>
            <person name="Kim S.B."/>
            <person name="Han K."/>
            <person name="Lee J."/>
            <person name="Park M."/>
            <person name="Lee H.A."/>
            <person name="Lee H.Y."/>
            <person name="Lee Y."/>
            <person name="Oh S."/>
            <person name="Lee J.H."/>
            <person name="Choi E."/>
            <person name="Choi E."/>
            <person name="Lee S.E."/>
            <person name="Jeon J."/>
            <person name="Kim H."/>
            <person name="Choi G."/>
            <person name="Song H."/>
            <person name="Lee J."/>
            <person name="Lee S.C."/>
            <person name="Kwon J.K."/>
            <person name="Lee H.Y."/>
            <person name="Koo N."/>
            <person name="Hong Y."/>
            <person name="Kim R.W."/>
            <person name="Kang W.H."/>
            <person name="Huh J.H."/>
            <person name="Kang B.C."/>
            <person name="Yang T.J."/>
            <person name="Lee Y.H."/>
            <person name="Bennetzen J.L."/>
            <person name="Choi D."/>
        </authorList>
    </citation>
    <scope>NUCLEOTIDE SEQUENCE [LARGE SCALE GENOMIC DNA]</scope>
    <source>
        <strain evidence="5">cv. PBC81</strain>
    </source>
</reference>
<dbReference type="EMBL" id="MLFT02000003">
    <property type="protein sequence ID" value="PHT52487.1"/>
    <property type="molecule type" value="Genomic_DNA"/>
</dbReference>
<dbReference type="InterPro" id="IPR001683">
    <property type="entry name" value="PX_dom"/>
</dbReference>
<evidence type="ECO:0000256" key="2">
    <source>
        <dbReference type="ARBA" id="ARBA00022490"/>
    </source>
</evidence>
<gene>
    <name evidence="4" type="ORF">CQW23_06949</name>
</gene>
<dbReference type="AlphaFoldDB" id="A0A2G2X4U3"/>
<evidence type="ECO:0000259" key="3">
    <source>
        <dbReference type="PROSITE" id="PS50195"/>
    </source>
</evidence>
<dbReference type="Proteomes" id="UP000224567">
    <property type="component" value="Unassembled WGS sequence"/>
</dbReference>